<dbReference type="AlphaFoldDB" id="A0A3N0BPN1"/>
<accession>A0A3N0BPN1</accession>
<dbReference type="Pfam" id="PF12840">
    <property type="entry name" value="HTH_20"/>
    <property type="match status" value="1"/>
</dbReference>
<protein>
    <submittedName>
        <fullName evidence="1">Transcriptional regulator</fullName>
    </submittedName>
</protein>
<sequence>MNTLPWRRRVAAIASLGDENRRKLFDFVRSAGDAVSRDDAARAVGLARSTASFHLDRLVHDGVLLVEFRKLGGRDGPGSGRPAKLYRAAVREVGASVPDRNYDLAADLLVSAVEASMAEGGSAREVLLRTAYARGYEAGRTRADAAGPAAGAGFAELLAAEGYRPEDDGAGGLLLLNCPFDRIAAGHAGVVCAMNGAFLGGAAAGCGIARERVEALDIDDLKAQGAAQQGQCCARIRPPGA</sequence>
<dbReference type="RefSeq" id="WP_123256517.1">
    <property type="nucleotide sequence ID" value="NZ_RBED01000131.1"/>
</dbReference>
<gene>
    <name evidence="1" type="ORF">D7003_16495</name>
</gene>
<dbReference type="SUPFAM" id="SSF46785">
    <property type="entry name" value="Winged helix' DNA-binding domain"/>
    <property type="match status" value="1"/>
</dbReference>
<name>A0A3N0BPN1_9MICC</name>
<comment type="caution">
    <text evidence="1">The sequence shown here is derived from an EMBL/GenBank/DDBJ whole genome shotgun (WGS) entry which is preliminary data.</text>
</comment>
<dbReference type="OrthoDB" id="3399802at2"/>
<dbReference type="InterPro" id="IPR036388">
    <property type="entry name" value="WH-like_DNA-bd_sf"/>
</dbReference>
<evidence type="ECO:0000313" key="2">
    <source>
        <dbReference type="Proteomes" id="UP000273807"/>
    </source>
</evidence>
<organism evidence="1 2">
    <name type="scientific">Arthrobacter oryzae</name>
    <dbReference type="NCBI Taxonomy" id="409290"/>
    <lineage>
        <taxon>Bacteria</taxon>
        <taxon>Bacillati</taxon>
        <taxon>Actinomycetota</taxon>
        <taxon>Actinomycetes</taxon>
        <taxon>Micrococcales</taxon>
        <taxon>Micrococcaceae</taxon>
        <taxon>Arthrobacter</taxon>
    </lineage>
</organism>
<dbReference type="InterPro" id="IPR036390">
    <property type="entry name" value="WH_DNA-bd_sf"/>
</dbReference>
<proteinExistence type="predicted"/>
<dbReference type="CDD" id="cd00090">
    <property type="entry name" value="HTH_ARSR"/>
    <property type="match status" value="1"/>
</dbReference>
<dbReference type="InterPro" id="IPR011991">
    <property type="entry name" value="ArsR-like_HTH"/>
</dbReference>
<dbReference type="Proteomes" id="UP000273807">
    <property type="component" value="Unassembled WGS sequence"/>
</dbReference>
<dbReference type="Gene3D" id="1.10.10.10">
    <property type="entry name" value="Winged helix-like DNA-binding domain superfamily/Winged helix DNA-binding domain"/>
    <property type="match status" value="1"/>
</dbReference>
<evidence type="ECO:0000313" key="1">
    <source>
        <dbReference type="EMBL" id="RNL50807.1"/>
    </source>
</evidence>
<keyword evidence="2" id="KW-1185">Reference proteome</keyword>
<reference evidence="1 2" key="1">
    <citation type="submission" date="2018-10" db="EMBL/GenBank/DDBJ databases">
        <title>Genome sequencing of Arthrobacter oryzae TNB02.</title>
        <authorList>
            <person name="Cho Y.-J."/>
            <person name="Cho A."/>
            <person name="Kim O.-S."/>
        </authorList>
    </citation>
    <scope>NUCLEOTIDE SEQUENCE [LARGE SCALE GENOMIC DNA]</scope>
    <source>
        <strain evidence="1 2">TNB02</strain>
    </source>
</reference>
<dbReference type="EMBL" id="RBED01000131">
    <property type="protein sequence ID" value="RNL50807.1"/>
    <property type="molecule type" value="Genomic_DNA"/>
</dbReference>